<organism evidence="1 2">
    <name type="scientific">Trifolium medium</name>
    <dbReference type="NCBI Taxonomy" id="97028"/>
    <lineage>
        <taxon>Eukaryota</taxon>
        <taxon>Viridiplantae</taxon>
        <taxon>Streptophyta</taxon>
        <taxon>Embryophyta</taxon>
        <taxon>Tracheophyta</taxon>
        <taxon>Spermatophyta</taxon>
        <taxon>Magnoliopsida</taxon>
        <taxon>eudicotyledons</taxon>
        <taxon>Gunneridae</taxon>
        <taxon>Pentapetalae</taxon>
        <taxon>rosids</taxon>
        <taxon>fabids</taxon>
        <taxon>Fabales</taxon>
        <taxon>Fabaceae</taxon>
        <taxon>Papilionoideae</taxon>
        <taxon>50 kb inversion clade</taxon>
        <taxon>NPAAA clade</taxon>
        <taxon>Hologalegina</taxon>
        <taxon>IRL clade</taxon>
        <taxon>Trifolieae</taxon>
        <taxon>Trifolium</taxon>
    </lineage>
</organism>
<dbReference type="Proteomes" id="UP000265520">
    <property type="component" value="Unassembled WGS sequence"/>
</dbReference>
<evidence type="ECO:0000313" key="1">
    <source>
        <dbReference type="EMBL" id="MCI89869.1"/>
    </source>
</evidence>
<protein>
    <submittedName>
        <fullName evidence="1">Uncharacterized protein</fullName>
    </submittedName>
</protein>
<comment type="caution">
    <text evidence="1">The sequence shown here is derived from an EMBL/GenBank/DDBJ whole genome shotgun (WGS) entry which is preliminary data.</text>
</comment>
<feature type="non-terminal residue" evidence="1">
    <location>
        <position position="41"/>
    </location>
</feature>
<name>A0A392VR25_9FABA</name>
<dbReference type="EMBL" id="LXQA011229552">
    <property type="protein sequence ID" value="MCI89869.1"/>
    <property type="molecule type" value="Genomic_DNA"/>
</dbReference>
<proteinExistence type="predicted"/>
<sequence length="41" mass="4388">MVDCGGGILNKRHGQSVNGGGAMVFFSRYGGLEWKIFGFPP</sequence>
<keyword evidence="2" id="KW-1185">Reference proteome</keyword>
<dbReference type="AlphaFoldDB" id="A0A392VR25"/>
<evidence type="ECO:0000313" key="2">
    <source>
        <dbReference type="Proteomes" id="UP000265520"/>
    </source>
</evidence>
<reference evidence="1 2" key="1">
    <citation type="journal article" date="2018" name="Front. Plant Sci.">
        <title>Red Clover (Trifolium pratense) and Zigzag Clover (T. medium) - A Picture of Genomic Similarities and Differences.</title>
        <authorList>
            <person name="Dluhosova J."/>
            <person name="Istvanek J."/>
            <person name="Nedelnik J."/>
            <person name="Repkova J."/>
        </authorList>
    </citation>
    <scope>NUCLEOTIDE SEQUENCE [LARGE SCALE GENOMIC DNA]</scope>
    <source>
        <strain evidence="2">cv. 10/8</strain>
        <tissue evidence="1">Leaf</tissue>
    </source>
</reference>
<accession>A0A392VR25</accession>